<evidence type="ECO:0000313" key="2">
    <source>
        <dbReference type="Proteomes" id="UP000257109"/>
    </source>
</evidence>
<accession>A0A371GU95</accession>
<dbReference type="AlphaFoldDB" id="A0A371GU95"/>
<keyword evidence="2" id="KW-1185">Reference proteome</keyword>
<dbReference type="Proteomes" id="UP000257109">
    <property type="component" value="Unassembled WGS sequence"/>
</dbReference>
<sequence>MTRSSSEPLHAFDPEIERTLHRLRKARHTITLDSSSSNSIWNSENSNFTTDESISLEHQEAGTMENNDRTLKELATPDVVYQPWCIQCPPLEPAQIEPGHMKNNDRTLKELATPDVVYQPWCIQYPQLEPAQTYELKRGPPQTFEGIPRGLFHNEIVRDTGRLHQNEGISILPGWSSEGLAVSSANAFQHLGRHEAHISGETAIPTRRRENANLQGGEAKVFRSSRNHISSSSFIVSK</sequence>
<dbReference type="OrthoDB" id="1305902at2759"/>
<reference evidence="1" key="1">
    <citation type="submission" date="2018-05" db="EMBL/GenBank/DDBJ databases">
        <title>Draft genome of Mucuna pruriens seed.</title>
        <authorList>
            <person name="Nnadi N.E."/>
            <person name="Vos R."/>
            <person name="Hasami M.H."/>
            <person name="Devisetty U.K."/>
            <person name="Aguiy J.C."/>
        </authorList>
    </citation>
    <scope>NUCLEOTIDE SEQUENCE [LARGE SCALE GENOMIC DNA]</scope>
    <source>
        <strain evidence="1">JCA_2017</strain>
    </source>
</reference>
<comment type="caution">
    <text evidence="1">The sequence shown here is derived from an EMBL/GenBank/DDBJ whole genome shotgun (WGS) entry which is preliminary data.</text>
</comment>
<organism evidence="1 2">
    <name type="scientific">Mucuna pruriens</name>
    <name type="common">Velvet bean</name>
    <name type="synonym">Dolichos pruriens</name>
    <dbReference type="NCBI Taxonomy" id="157652"/>
    <lineage>
        <taxon>Eukaryota</taxon>
        <taxon>Viridiplantae</taxon>
        <taxon>Streptophyta</taxon>
        <taxon>Embryophyta</taxon>
        <taxon>Tracheophyta</taxon>
        <taxon>Spermatophyta</taxon>
        <taxon>Magnoliopsida</taxon>
        <taxon>eudicotyledons</taxon>
        <taxon>Gunneridae</taxon>
        <taxon>Pentapetalae</taxon>
        <taxon>rosids</taxon>
        <taxon>fabids</taxon>
        <taxon>Fabales</taxon>
        <taxon>Fabaceae</taxon>
        <taxon>Papilionoideae</taxon>
        <taxon>50 kb inversion clade</taxon>
        <taxon>NPAAA clade</taxon>
        <taxon>indigoferoid/millettioid clade</taxon>
        <taxon>Phaseoleae</taxon>
        <taxon>Mucuna</taxon>
    </lineage>
</organism>
<evidence type="ECO:0000313" key="1">
    <source>
        <dbReference type="EMBL" id="RDX94016.1"/>
    </source>
</evidence>
<feature type="non-terminal residue" evidence="1">
    <location>
        <position position="1"/>
    </location>
</feature>
<proteinExistence type="predicted"/>
<feature type="non-terminal residue" evidence="1">
    <location>
        <position position="238"/>
    </location>
</feature>
<protein>
    <submittedName>
        <fullName evidence="1">Uncharacterized protein</fullName>
    </submittedName>
</protein>
<name>A0A371GU95_MUCPR</name>
<gene>
    <name evidence="1" type="ORF">CR513_23652</name>
</gene>
<dbReference type="EMBL" id="QJKJ01004473">
    <property type="protein sequence ID" value="RDX94016.1"/>
    <property type="molecule type" value="Genomic_DNA"/>
</dbReference>